<dbReference type="GO" id="GO:0005788">
    <property type="term" value="C:endoplasmic reticulum lumen"/>
    <property type="evidence" value="ECO:0007669"/>
    <property type="project" value="TreeGrafter"/>
</dbReference>
<feature type="domain" description="Glycosyltransferase 61 catalytic" evidence="13">
    <location>
        <begin position="150"/>
        <end position="286"/>
    </location>
</feature>
<dbReference type="Proteomes" id="UP000007875">
    <property type="component" value="Unassembled WGS sequence"/>
</dbReference>
<dbReference type="PANTHER" id="PTHR20961:SF148">
    <property type="entry name" value="EGF DOMAIN-SPECIFIC O-LINKED N-ACETYLGLUCOSAMINE TRANSFERASE"/>
    <property type="match status" value="1"/>
</dbReference>
<keyword evidence="6" id="KW-0256">Endoplasmic reticulum</keyword>
<accession>H2ZP70</accession>
<organism evidence="14 15">
    <name type="scientific">Ciona savignyi</name>
    <name type="common">Pacific transparent sea squirt</name>
    <dbReference type="NCBI Taxonomy" id="51511"/>
    <lineage>
        <taxon>Eukaryota</taxon>
        <taxon>Metazoa</taxon>
        <taxon>Chordata</taxon>
        <taxon>Tunicata</taxon>
        <taxon>Ascidiacea</taxon>
        <taxon>Phlebobranchia</taxon>
        <taxon>Cionidae</taxon>
        <taxon>Ciona</taxon>
    </lineage>
</organism>
<comment type="function">
    <text evidence="8">Catalyzes the transfer of a single N-acetylglucosamine from UDP-GlcNAc to a serine or threonine residue in extracellular proteins resulting in their modification with a beta-linked N-acetylglucosamine (O-GlcNAc). Specifically glycosylates the Thr residue located between the fifth and sixth conserved cysteines of folded EGF-like domains.</text>
</comment>
<dbReference type="EC" id="2.4.1.255" evidence="2"/>
<evidence type="ECO:0000256" key="9">
    <source>
        <dbReference type="ARBA" id="ARBA00040944"/>
    </source>
</evidence>
<keyword evidence="5" id="KW-0732">Signal</keyword>
<keyword evidence="15" id="KW-1185">Reference proteome</keyword>
<dbReference type="GeneTree" id="ENSGT00940000156493"/>
<dbReference type="Pfam" id="PF04577">
    <property type="entry name" value="Glyco_transf_61"/>
    <property type="match status" value="1"/>
</dbReference>
<reference evidence="15" key="1">
    <citation type="submission" date="2003-08" db="EMBL/GenBank/DDBJ databases">
        <authorList>
            <person name="Birren B."/>
            <person name="Nusbaum C."/>
            <person name="Abebe A."/>
            <person name="Abouelleil A."/>
            <person name="Adekoya E."/>
            <person name="Ait-zahra M."/>
            <person name="Allen N."/>
            <person name="Allen T."/>
            <person name="An P."/>
            <person name="Anderson M."/>
            <person name="Anderson S."/>
            <person name="Arachchi H."/>
            <person name="Armbruster J."/>
            <person name="Bachantsang P."/>
            <person name="Baldwin J."/>
            <person name="Barry A."/>
            <person name="Bayul T."/>
            <person name="Blitshsteyn B."/>
            <person name="Bloom T."/>
            <person name="Blye J."/>
            <person name="Boguslavskiy L."/>
            <person name="Borowsky M."/>
            <person name="Boukhgalter B."/>
            <person name="Brunache A."/>
            <person name="Butler J."/>
            <person name="Calixte N."/>
            <person name="Calvo S."/>
            <person name="Camarata J."/>
            <person name="Campo K."/>
            <person name="Chang J."/>
            <person name="Cheshatsang Y."/>
            <person name="Citroen M."/>
            <person name="Collymore A."/>
            <person name="Considine T."/>
            <person name="Cook A."/>
            <person name="Cooke P."/>
            <person name="Corum B."/>
            <person name="Cuomo C."/>
            <person name="David R."/>
            <person name="Dawoe T."/>
            <person name="Degray S."/>
            <person name="Dodge S."/>
            <person name="Dooley K."/>
            <person name="Dorje P."/>
            <person name="Dorjee K."/>
            <person name="Dorris L."/>
            <person name="Duffey N."/>
            <person name="Dupes A."/>
            <person name="Elkins T."/>
            <person name="Engels R."/>
            <person name="Erickson J."/>
            <person name="Farina A."/>
            <person name="Faro S."/>
            <person name="Ferreira P."/>
            <person name="Fischer H."/>
            <person name="Fitzgerald M."/>
            <person name="Foley K."/>
            <person name="Gage D."/>
            <person name="Galagan J."/>
            <person name="Gearin G."/>
            <person name="Gnerre S."/>
            <person name="Gnirke A."/>
            <person name="Goyette A."/>
            <person name="Graham J."/>
            <person name="Grandbois E."/>
            <person name="Gyaltsen K."/>
            <person name="Hafez N."/>
            <person name="Hagopian D."/>
            <person name="Hagos B."/>
            <person name="Hall J."/>
            <person name="Hatcher B."/>
            <person name="Heller A."/>
            <person name="Higgins H."/>
            <person name="Honan T."/>
            <person name="Horn A."/>
            <person name="Houde N."/>
            <person name="Hughes L."/>
            <person name="Hulme W."/>
            <person name="Husby E."/>
            <person name="Iliev I."/>
            <person name="Jaffe D."/>
            <person name="Jones C."/>
            <person name="Kamal M."/>
            <person name="Kamat A."/>
            <person name="Kamvysselis M."/>
            <person name="Karlsson E."/>
            <person name="Kells C."/>
            <person name="Kieu A."/>
            <person name="Kisner P."/>
            <person name="Kodira C."/>
            <person name="Kulbokas E."/>
            <person name="Labutti K."/>
            <person name="Lama D."/>
            <person name="Landers T."/>
            <person name="Leger J."/>
            <person name="Levine S."/>
            <person name="Lewis D."/>
            <person name="Lewis T."/>
            <person name="Lindblad-toh K."/>
            <person name="Liu X."/>
            <person name="Lokyitsang T."/>
            <person name="Lokyitsang Y."/>
            <person name="Lucien O."/>
            <person name="Lui A."/>
            <person name="Ma L.J."/>
            <person name="Mabbitt R."/>
            <person name="Macdonald J."/>
            <person name="Maclean C."/>
            <person name="Major J."/>
            <person name="Manning J."/>
            <person name="Marabella R."/>
            <person name="Maru K."/>
            <person name="Matthews C."/>
            <person name="Mauceli E."/>
            <person name="Mccarthy M."/>
            <person name="Mcdonough S."/>
            <person name="Mcghee T."/>
            <person name="Meldrim J."/>
            <person name="Meneus L."/>
            <person name="Mesirov J."/>
            <person name="Mihalev A."/>
            <person name="Mihova T."/>
            <person name="Mikkelsen T."/>
            <person name="Mlenga V."/>
            <person name="Moru K."/>
            <person name="Mozes J."/>
            <person name="Mulrain L."/>
            <person name="Munson G."/>
            <person name="Naylor J."/>
            <person name="Newes C."/>
            <person name="Nguyen C."/>
            <person name="Nguyen N."/>
            <person name="Nguyen T."/>
            <person name="Nicol R."/>
            <person name="Nielsen C."/>
            <person name="Nizzari M."/>
            <person name="Norbu C."/>
            <person name="Norbu N."/>
            <person name="O'donnell P."/>
            <person name="Okoawo O."/>
            <person name="O'leary S."/>
            <person name="Omotosho B."/>
            <person name="O'neill K."/>
            <person name="Osman S."/>
            <person name="Parker S."/>
            <person name="Perrin D."/>
            <person name="Phunkhang P."/>
            <person name="Piqani B."/>
            <person name="Purcell S."/>
            <person name="Rachupka T."/>
            <person name="Ramasamy U."/>
            <person name="Rameau R."/>
            <person name="Ray V."/>
            <person name="Raymond C."/>
            <person name="Retta R."/>
            <person name="Richardson S."/>
            <person name="Rise C."/>
            <person name="Rodriguez J."/>
            <person name="Rogers J."/>
            <person name="Rogov P."/>
            <person name="Rutman M."/>
            <person name="Schupbach R."/>
            <person name="Seaman C."/>
            <person name="Settipalli S."/>
            <person name="Sharpe T."/>
            <person name="Sheridan J."/>
            <person name="Sherpa N."/>
            <person name="Shi J."/>
            <person name="Smirnov S."/>
            <person name="Smith C."/>
            <person name="Sougnez C."/>
            <person name="Spencer B."/>
            <person name="Stalker J."/>
            <person name="Stange-thomann N."/>
            <person name="Stavropoulos S."/>
            <person name="Stetson K."/>
            <person name="Stone C."/>
            <person name="Stone S."/>
            <person name="Stubbs M."/>
            <person name="Talamas J."/>
            <person name="Tchuinga P."/>
            <person name="Tenzing P."/>
            <person name="Tesfaye S."/>
            <person name="Theodore J."/>
            <person name="Thoulutsang Y."/>
            <person name="Topham K."/>
            <person name="Towey S."/>
            <person name="Tsamla T."/>
            <person name="Tsomo N."/>
            <person name="Vallee D."/>
            <person name="Vassiliev H."/>
            <person name="Venkataraman V."/>
            <person name="Vinson J."/>
            <person name="Vo A."/>
            <person name="Wade C."/>
            <person name="Wang S."/>
            <person name="Wangchuk T."/>
            <person name="Wangdi T."/>
            <person name="Whittaker C."/>
            <person name="Wilkinson J."/>
            <person name="Wu Y."/>
            <person name="Wyman D."/>
            <person name="Yadav S."/>
            <person name="Yang S."/>
            <person name="Yang X."/>
            <person name="Yeager S."/>
            <person name="Yee E."/>
            <person name="Young G."/>
            <person name="Zainoun J."/>
            <person name="Zembeck L."/>
            <person name="Zimmer A."/>
            <person name="Zody M."/>
            <person name="Lander E."/>
        </authorList>
    </citation>
    <scope>NUCLEOTIDE SEQUENCE [LARGE SCALE GENOMIC DNA]</scope>
</reference>
<dbReference type="Ensembl" id="ENSCSAVT00000019596.1">
    <property type="protein sequence ID" value="ENSCSAVP00000019386.1"/>
    <property type="gene ID" value="ENSCSAVG00000011371.1"/>
</dbReference>
<dbReference type="InterPro" id="IPR049625">
    <property type="entry name" value="Glyco_transf_61_cat"/>
</dbReference>
<keyword evidence="7" id="KW-0325">Glycoprotein</keyword>
<evidence type="ECO:0000256" key="4">
    <source>
        <dbReference type="ARBA" id="ARBA00022679"/>
    </source>
</evidence>
<dbReference type="InterPro" id="IPR007657">
    <property type="entry name" value="Glycosyltransferase_61"/>
</dbReference>
<evidence type="ECO:0000256" key="5">
    <source>
        <dbReference type="ARBA" id="ARBA00022729"/>
    </source>
</evidence>
<evidence type="ECO:0000256" key="3">
    <source>
        <dbReference type="ARBA" id="ARBA00022676"/>
    </source>
</evidence>
<dbReference type="PANTHER" id="PTHR20961">
    <property type="entry name" value="GLYCOSYLTRANSFERASE"/>
    <property type="match status" value="1"/>
</dbReference>
<protein>
    <recommendedName>
        <fullName evidence="9">EGF domain-specific O-linked N-acetylglucosamine transferase</fullName>
        <ecNumber evidence="2">2.4.1.255</ecNumber>
    </recommendedName>
    <alternativeName>
        <fullName evidence="10">Extracellular O-linked N-acetylglucosamine transferase</fullName>
    </alternativeName>
</protein>
<reference evidence="14" key="3">
    <citation type="submission" date="2025-09" db="UniProtKB">
        <authorList>
            <consortium name="Ensembl"/>
        </authorList>
    </citation>
    <scope>IDENTIFICATION</scope>
</reference>
<evidence type="ECO:0000313" key="15">
    <source>
        <dbReference type="Proteomes" id="UP000007875"/>
    </source>
</evidence>
<evidence type="ECO:0000256" key="12">
    <source>
        <dbReference type="ARBA" id="ARBA00049432"/>
    </source>
</evidence>
<reference evidence="14" key="2">
    <citation type="submission" date="2025-08" db="UniProtKB">
        <authorList>
            <consortium name="Ensembl"/>
        </authorList>
    </citation>
    <scope>IDENTIFICATION</scope>
</reference>
<sequence>MQKAKCWGYERNCTAGQRHGLPTSGCLNDRFLQEFWNSVDFGYVQERREEFDKLLLCRPGAQQQSMLQCSKYTRYCKAQNLFIDFTGLRDPHNRDKFRENVFKQGQIGGDCVLDRQLLQAQGDHKSPLQSWYAELENFSSMKFARDKCDVTIEHPVIFMKMDWGGNMFHHFCDFFNLYVTLHVNGSYFDRNSQIVMWDTVKTPKIRVTLLQRGTPENEKIFRQIKNQKDLEKVFDDFPDLELKVVEYDWRKMSFKEQLSVTHNSDIFIGMHGAGLTHFLFLPPWAVAFELYNCDDKDCYYDLARLRGVKYVTWSDGGNPVNTPKPSEQGKHHKYGQNPKFWNWRFEPQRFKEILSEAREYVLNHATYKSLISKKLSKQ</sequence>
<evidence type="ECO:0000256" key="8">
    <source>
        <dbReference type="ARBA" id="ARBA00037761"/>
    </source>
</evidence>
<dbReference type="GO" id="GO:0097363">
    <property type="term" value="F:protein O-acetylglucosaminyltransferase activity"/>
    <property type="evidence" value="ECO:0007669"/>
    <property type="project" value="UniProtKB-EC"/>
</dbReference>
<name>H2ZP70_CIOSA</name>
<evidence type="ECO:0000313" key="14">
    <source>
        <dbReference type="Ensembl" id="ENSCSAVP00000019386.1"/>
    </source>
</evidence>
<comment type="similarity">
    <text evidence="1">Belongs to the glycosyltransferase 61 family.</text>
</comment>
<proteinExistence type="inferred from homology"/>
<comment type="catalytic activity">
    <reaction evidence="12">
        <text>L-threonyl-[protein] + UDP-N-acetyl-alpha-D-glucosamine = 3-O-(N-acetyl-beta-D-glucosaminyl)-L-threonyl-[protein] + UDP + H(+)</text>
        <dbReference type="Rhea" id="RHEA:48908"/>
        <dbReference type="Rhea" id="RHEA-COMP:11060"/>
        <dbReference type="Rhea" id="RHEA-COMP:12252"/>
        <dbReference type="ChEBI" id="CHEBI:15378"/>
        <dbReference type="ChEBI" id="CHEBI:30013"/>
        <dbReference type="ChEBI" id="CHEBI:57705"/>
        <dbReference type="ChEBI" id="CHEBI:58223"/>
        <dbReference type="ChEBI" id="CHEBI:90840"/>
        <dbReference type="EC" id="2.4.1.255"/>
    </reaction>
</comment>
<keyword evidence="4" id="KW-0808">Transferase</keyword>
<dbReference type="AlphaFoldDB" id="H2ZP70"/>
<evidence type="ECO:0000256" key="7">
    <source>
        <dbReference type="ARBA" id="ARBA00023180"/>
    </source>
</evidence>
<evidence type="ECO:0000259" key="13">
    <source>
        <dbReference type="Pfam" id="PF04577"/>
    </source>
</evidence>
<keyword evidence="3" id="KW-0328">Glycosyltransferase</keyword>
<evidence type="ECO:0000256" key="6">
    <source>
        <dbReference type="ARBA" id="ARBA00022824"/>
    </source>
</evidence>
<evidence type="ECO:0000256" key="1">
    <source>
        <dbReference type="ARBA" id="ARBA00005449"/>
    </source>
</evidence>
<evidence type="ECO:0000256" key="2">
    <source>
        <dbReference type="ARBA" id="ARBA00011970"/>
    </source>
</evidence>
<evidence type="ECO:0000256" key="10">
    <source>
        <dbReference type="ARBA" id="ARBA00042574"/>
    </source>
</evidence>
<evidence type="ECO:0000256" key="11">
    <source>
        <dbReference type="ARBA" id="ARBA00048317"/>
    </source>
</evidence>
<comment type="catalytic activity">
    <reaction evidence="11">
        <text>L-seryl-[protein] + UDP-N-acetyl-alpha-D-glucosamine = 3-O-(N-acetyl-beta-D-glucosaminyl)-L-seryl-[protein] + UDP + H(+)</text>
        <dbReference type="Rhea" id="RHEA:48904"/>
        <dbReference type="Rhea" id="RHEA-COMP:9863"/>
        <dbReference type="Rhea" id="RHEA-COMP:12251"/>
        <dbReference type="ChEBI" id="CHEBI:15378"/>
        <dbReference type="ChEBI" id="CHEBI:29999"/>
        <dbReference type="ChEBI" id="CHEBI:57705"/>
        <dbReference type="ChEBI" id="CHEBI:58223"/>
        <dbReference type="ChEBI" id="CHEBI:90838"/>
        <dbReference type="EC" id="2.4.1.255"/>
    </reaction>
</comment>